<proteinExistence type="predicted"/>
<dbReference type="Proteomes" id="UP000002011">
    <property type="component" value="Chromosome"/>
</dbReference>
<keyword evidence="3" id="KW-1185">Reference proteome</keyword>
<dbReference type="RefSeq" id="WP_015813581.1">
    <property type="nucleotide sequence ID" value="NC_013037.1"/>
</dbReference>
<evidence type="ECO:0008006" key="4">
    <source>
        <dbReference type="Google" id="ProtNLM"/>
    </source>
</evidence>
<dbReference type="KEGG" id="dfe:Dfer_4135"/>
<feature type="region of interest" description="Disordered" evidence="1">
    <location>
        <begin position="128"/>
        <end position="209"/>
    </location>
</feature>
<feature type="compositionally biased region" description="Polar residues" evidence="1">
    <location>
        <begin position="158"/>
        <end position="174"/>
    </location>
</feature>
<feature type="region of interest" description="Disordered" evidence="1">
    <location>
        <begin position="81"/>
        <end position="103"/>
    </location>
</feature>
<reference evidence="2 3" key="1">
    <citation type="journal article" date="2009" name="Stand. Genomic Sci.">
        <title>Complete genome sequence of Dyadobacter fermentans type strain (NS114).</title>
        <authorList>
            <person name="Lang E."/>
            <person name="Lapidus A."/>
            <person name="Chertkov O."/>
            <person name="Brettin T."/>
            <person name="Detter J.C."/>
            <person name="Han C."/>
            <person name="Copeland A."/>
            <person name="Glavina Del Rio T."/>
            <person name="Nolan M."/>
            <person name="Chen F."/>
            <person name="Lucas S."/>
            <person name="Tice H."/>
            <person name="Cheng J.F."/>
            <person name="Land M."/>
            <person name="Hauser L."/>
            <person name="Chang Y.J."/>
            <person name="Jeffries C.D."/>
            <person name="Kopitz M."/>
            <person name="Bruce D."/>
            <person name="Goodwin L."/>
            <person name="Pitluck S."/>
            <person name="Ovchinnikova G."/>
            <person name="Pati A."/>
            <person name="Ivanova N."/>
            <person name="Mavrommatis K."/>
            <person name="Chen A."/>
            <person name="Palaniappan K."/>
            <person name="Chain P."/>
            <person name="Bristow J."/>
            <person name="Eisen J.A."/>
            <person name="Markowitz V."/>
            <person name="Hugenholtz P."/>
            <person name="Goker M."/>
            <person name="Rohde M."/>
            <person name="Kyrpides N.C."/>
            <person name="Klenk H.P."/>
        </authorList>
    </citation>
    <scope>NUCLEOTIDE SEQUENCE [LARGE SCALE GENOMIC DNA]</scope>
    <source>
        <strain evidence="3">ATCC 700827 / DSM 18053 / CIP 107007 / KCTC 52180 / NS114</strain>
    </source>
</reference>
<dbReference type="OrthoDB" id="1523584at2"/>
<gene>
    <name evidence="2" type="ordered locus">Dfer_4135</name>
</gene>
<organism evidence="2 3">
    <name type="scientific">Dyadobacter fermentans (strain ATCC 700827 / DSM 18053 / CIP 107007 / KCTC 52180 / NS114)</name>
    <dbReference type="NCBI Taxonomy" id="471854"/>
    <lineage>
        <taxon>Bacteria</taxon>
        <taxon>Pseudomonadati</taxon>
        <taxon>Bacteroidota</taxon>
        <taxon>Cytophagia</taxon>
        <taxon>Cytophagales</taxon>
        <taxon>Spirosomataceae</taxon>
        <taxon>Dyadobacter</taxon>
    </lineage>
</organism>
<evidence type="ECO:0000256" key="1">
    <source>
        <dbReference type="SAM" id="MobiDB-lite"/>
    </source>
</evidence>
<feature type="compositionally biased region" description="Acidic residues" evidence="1">
    <location>
        <begin position="19"/>
        <end position="29"/>
    </location>
</feature>
<dbReference type="EMBL" id="CP001619">
    <property type="protein sequence ID" value="ACT95338.1"/>
    <property type="molecule type" value="Genomic_DNA"/>
</dbReference>
<sequence>MIELPDDELDKLFRKSSEELDPTYEPDDWNDLRKRLDQQDGKTPAGWWRKWWPLGVLALLVPIGLILYPWVGEDGGTVERRKEKSEVNGSGVIAEGDGAENGAVDSGVKEDEGLKAAVTVENGDGIVDNGISGVDNETKSGAENSVVDRNGKAIGNKLKTSVNQSGKSSSTSELNAAVGNNGRKPLPRSRSKAGGVFLEPNRSKVEGGDGALSFENNTNAVGSETYLPQQTGQPIATGEAESKAEEPGRTAVFASALSSKGLRWSALALPGISEPVYELPGPSAPPKPSSLSADDQPLGAVRFGYSPDLSTVGLKDFTKPGTSVSLLVEYSVLPKLYLQSGMVWSRKDYYAPAEAYQLPKHGYYPPLALSGIDGVCKVLEIPLNVRFDIASGERSRWFATGGFSSYHMNSEKYKYHYIDPKDPNAQTRKGWNGNTGWYLLSHANVSAGYEYRISRKLSLLAEPSIRMPLKRVGYGKVNLITTGLWLSVRYTPVFK</sequence>
<evidence type="ECO:0000313" key="3">
    <source>
        <dbReference type="Proteomes" id="UP000002011"/>
    </source>
</evidence>
<feature type="region of interest" description="Disordered" evidence="1">
    <location>
        <begin position="1"/>
        <end position="30"/>
    </location>
</feature>
<name>C6W011_DYAFD</name>
<dbReference type="AlphaFoldDB" id="C6W011"/>
<dbReference type="STRING" id="471854.Dfer_4135"/>
<accession>C6W011</accession>
<evidence type="ECO:0000313" key="2">
    <source>
        <dbReference type="EMBL" id="ACT95338.1"/>
    </source>
</evidence>
<dbReference type="HOGENOM" id="CLU_036812_0_0_10"/>
<protein>
    <recommendedName>
        <fullName evidence="4">Outer membrane protein beta-barrel domain-containing protein</fullName>
    </recommendedName>
</protein>
<dbReference type="eggNOG" id="COG3266">
    <property type="taxonomic scope" value="Bacteria"/>
</dbReference>